<name>A0A512M2Q0_9BACT</name>
<dbReference type="RefSeq" id="WP_146848498.1">
    <property type="nucleotide sequence ID" value="NZ_BKAG01000002.1"/>
</dbReference>
<dbReference type="SMART" id="SM00014">
    <property type="entry name" value="acidPPc"/>
    <property type="match status" value="1"/>
</dbReference>
<keyword evidence="1" id="KW-0472">Membrane</keyword>
<proteinExistence type="predicted"/>
<dbReference type="PANTHER" id="PTHR14969">
    <property type="entry name" value="SPHINGOSINE-1-PHOSPHATE PHOSPHOHYDROLASE"/>
    <property type="match status" value="1"/>
</dbReference>
<evidence type="ECO:0000313" key="3">
    <source>
        <dbReference type="EMBL" id="GEP41017.1"/>
    </source>
</evidence>
<accession>A0A512M2Q0</accession>
<sequence length="214" mass="24131">MISWDLTLLRLINLKWTHPVLDWLMPAVSALEAWLPLMILAVVLVLWRCRWRGAWLIFCVAVTLTVSDGLISRNLKFLANRVRPRSAVDGLVVRDLATARPEFMRLFKAPVTMPSQSQGKTKGGSFPSSHTMNMFALATVVALFNRRWSAALYVLATLVAYSRLYCAVHWPTDVIPSIGMGILIGMVVPRLLFRLANRFGFLHRVSACRPEVVK</sequence>
<gene>
    <name evidence="3" type="ORF">BGE01nite_03080</name>
</gene>
<evidence type="ECO:0000259" key="2">
    <source>
        <dbReference type="SMART" id="SM00014"/>
    </source>
</evidence>
<evidence type="ECO:0000256" key="1">
    <source>
        <dbReference type="SAM" id="Phobius"/>
    </source>
</evidence>
<dbReference type="OrthoDB" id="9789113at2"/>
<keyword evidence="4" id="KW-1185">Reference proteome</keyword>
<dbReference type="Proteomes" id="UP000321577">
    <property type="component" value="Unassembled WGS sequence"/>
</dbReference>
<evidence type="ECO:0000313" key="4">
    <source>
        <dbReference type="Proteomes" id="UP000321577"/>
    </source>
</evidence>
<protein>
    <recommendedName>
        <fullName evidence="2">Phosphatidic acid phosphatase type 2/haloperoxidase domain-containing protein</fullName>
    </recommendedName>
</protein>
<dbReference type="EMBL" id="BKAG01000002">
    <property type="protein sequence ID" value="GEP41017.1"/>
    <property type="molecule type" value="Genomic_DNA"/>
</dbReference>
<dbReference type="SUPFAM" id="SSF48317">
    <property type="entry name" value="Acid phosphatase/Vanadium-dependent haloperoxidase"/>
    <property type="match status" value="1"/>
</dbReference>
<feature type="transmembrane region" description="Helical" evidence="1">
    <location>
        <begin position="54"/>
        <end position="71"/>
    </location>
</feature>
<keyword evidence="1" id="KW-0812">Transmembrane</keyword>
<dbReference type="PANTHER" id="PTHR14969:SF13">
    <property type="entry name" value="AT30094P"/>
    <property type="match status" value="1"/>
</dbReference>
<dbReference type="InterPro" id="IPR000326">
    <property type="entry name" value="PAP2/HPO"/>
</dbReference>
<feature type="transmembrane region" description="Helical" evidence="1">
    <location>
        <begin position="151"/>
        <end position="168"/>
    </location>
</feature>
<organism evidence="3 4">
    <name type="scientific">Brevifollis gellanilyticus</name>
    <dbReference type="NCBI Taxonomy" id="748831"/>
    <lineage>
        <taxon>Bacteria</taxon>
        <taxon>Pseudomonadati</taxon>
        <taxon>Verrucomicrobiota</taxon>
        <taxon>Verrucomicrobiia</taxon>
        <taxon>Verrucomicrobiales</taxon>
        <taxon>Verrucomicrobiaceae</taxon>
    </lineage>
</organism>
<dbReference type="Gene3D" id="1.20.144.10">
    <property type="entry name" value="Phosphatidic acid phosphatase type 2/haloperoxidase"/>
    <property type="match status" value="1"/>
</dbReference>
<feature type="domain" description="Phosphatidic acid phosphatase type 2/haloperoxidase" evidence="2">
    <location>
        <begin position="56"/>
        <end position="189"/>
    </location>
</feature>
<dbReference type="Pfam" id="PF01569">
    <property type="entry name" value="PAP2"/>
    <property type="match status" value="1"/>
</dbReference>
<comment type="caution">
    <text evidence="3">The sequence shown here is derived from an EMBL/GenBank/DDBJ whole genome shotgun (WGS) entry which is preliminary data.</text>
</comment>
<dbReference type="AlphaFoldDB" id="A0A512M2Q0"/>
<dbReference type="InterPro" id="IPR036938">
    <property type="entry name" value="PAP2/HPO_sf"/>
</dbReference>
<reference evidence="3 4" key="1">
    <citation type="submission" date="2019-07" db="EMBL/GenBank/DDBJ databases">
        <title>Whole genome shotgun sequence of Brevifollis gellanilyticus NBRC 108608.</title>
        <authorList>
            <person name="Hosoyama A."/>
            <person name="Uohara A."/>
            <person name="Ohji S."/>
            <person name="Ichikawa N."/>
        </authorList>
    </citation>
    <scope>NUCLEOTIDE SEQUENCE [LARGE SCALE GENOMIC DNA]</scope>
    <source>
        <strain evidence="3 4">NBRC 108608</strain>
    </source>
</reference>
<feature type="transmembrane region" description="Helical" evidence="1">
    <location>
        <begin position="23"/>
        <end position="47"/>
    </location>
</feature>
<keyword evidence="1" id="KW-1133">Transmembrane helix</keyword>
<feature type="transmembrane region" description="Helical" evidence="1">
    <location>
        <begin position="174"/>
        <end position="193"/>
    </location>
</feature>